<feature type="region of interest" description="Disordered" evidence="1">
    <location>
        <begin position="28"/>
        <end position="70"/>
    </location>
</feature>
<comment type="caution">
    <text evidence="2">The sequence shown here is derived from an EMBL/GenBank/DDBJ whole genome shotgun (WGS) entry which is preliminary data.</text>
</comment>
<feature type="region of interest" description="Disordered" evidence="1">
    <location>
        <begin position="235"/>
        <end position="257"/>
    </location>
</feature>
<sequence>MINDVPVKNKYTKSSLFVTCFFLDSRSGSTRGRPAPKSHTGVPRRHFTRRPAPSNATFLASNSTVSDGEIEKNRSEIPPALPCLSLESAAITPPAKVFDRVPRTNPPRSQSSMPMPRTGIRSMSYRSQGNNNIPQDDAHPSLTAQYPPTQLTEQVINRSQPSTTLQRLQSQGLDCARNPHGFSGPPQSGVRSGAPPLVWQSGPAPPVPYQPPSAGLESGPTDAPLANYSTRVSRFNSKTNPPAITPDTFRPNVPNTSSTMIPGLTGHGYGITEGSTPTYASTSLPGHGNLYDHSPITECSIPSLGIQHRPIPRTIYPYPTCQPTVGSVQPIYGPPSQTPVTNRPHPTVASSNPSLSTTSSPFVAPAVHRPTGQFHPIPPTRQQSLHRTQPLVGPVPDGVQLDNRDCVPTGSKQHLQQAVPSEGSKHTRATKIDNNGDNNSNSTADKIEANNSSISASSSNNRNSSSIGSGGNSGLSNNNNDISKDKPFAFCIDFYDNNNNNNDYDNNDDNNDTDNGSNDNSSSNSGCNKNSGCGFFISCSSQRIHSGPSYMTDQLFFSWCYVPALQNQEEPAFSLRNLLHCLLSFRAPVLITAGSLSVSSKAVTTIEPFAINAKQGAKSPQVGSRKSTSNNQAEQRQRARELYAALKHRHPITTTDSGISSKVSNSFDNQDTKWLRKSLSLRNDVNNGSTGFSSPTTIPARDEASRTNGLNQSDLPSTPVPICSSAPLASNCVTSGPMLGFVSNEQLTKMLQTGDPQVRSYLQAYVKRSETIRSPPPPPPPTLPPPPLAPAPPPPPTVPPPPPPLSSTPYPITSTPMDQSISIRPRTELQDPATNILGMVSVEEAHRGGLSLDARRRRRPVLGEEAKTPTLDSFPASLSSSLSISNNLPTSTAESTASSLPRHVRLTVFGPGPESTSLTATQRRPPAPISASTEPPASPDLSTYAKKMQERMKEGLRAAQESLWVSSHSRTGYSITVPKISKPDPVYDRIRTTTNASYPNGSVLVQPSSGVDQTVGNESEREQSDRGDQGKNLAYDRFPFDMSSLSTLLGPGSVQTDTVPTARAQSRLHAPIRYPTLPSWTPNYTHDSTKSDAFNELGTTGSRPMSATGCNTRRDTEDRLFDELKGGTCSDVEDLLDQTKRRMLPLLTEREPTRKDIRVAFNSSSDTEDLFTTVSRFHRSAAVNFGYTLPGSKSSWFGGRTSVSGNFGGASFINGRCGDGGALGSVGGETSFNGQPDRISSQSTRNGTGSELERLIQLNPDTLAGWSRTSGRRLSSGRRNGADGQSPERNGSDLDRIYGIVPWTPGGLRRSRPLQSSFLSNQRSDPGPPFDGSASAPPGTPIKLPYAAPSTAFAAAMVRPEFAHLFGKSLLKCNSK</sequence>
<feature type="region of interest" description="Disordered" evidence="1">
    <location>
        <begin position="770"/>
        <end position="832"/>
    </location>
</feature>
<feature type="compositionally biased region" description="Low complexity" evidence="1">
    <location>
        <begin position="807"/>
        <end position="816"/>
    </location>
</feature>
<feature type="region of interest" description="Disordered" evidence="1">
    <location>
        <begin position="1318"/>
        <end position="1342"/>
    </location>
</feature>
<feature type="compositionally biased region" description="Pro residues" evidence="1">
    <location>
        <begin position="774"/>
        <end position="806"/>
    </location>
</feature>
<feature type="region of interest" description="Disordered" evidence="1">
    <location>
        <begin position="158"/>
        <end position="218"/>
    </location>
</feature>
<feature type="compositionally biased region" description="Polar residues" evidence="1">
    <location>
        <begin position="432"/>
        <end position="444"/>
    </location>
</feature>
<feature type="compositionally biased region" description="Basic and acidic residues" evidence="1">
    <location>
        <begin position="1018"/>
        <end position="1029"/>
    </location>
</feature>
<feature type="region of interest" description="Disordered" evidence="1">
    <location>
        <begin position="334"/>
        <end position="479"/>
    </location>
</feature>
<feature type="compositionally biased region" description="Polar residues" evidence="1">
    <location>
        <begin position="685"/>
        <end position="697"/>
    </location>
</feature>
<proteinExistence type="predicted"/>
<feature type="region of interest" description="Disordered" evidence="1">
    <location>
        <begin position="95"/>
        <end position="145"/>
    </location>
</feature>
<feature type="region of interest" description="Disordered" evidence="1">
    <location>
        <begin position="998"/>
        <end position="1033"/>
    </location>
</feature>
<feature type="region of interest" description="Disordered" evidence="1">
    <location>
        <begin position="908"/>
        <end position="941"/>
    </location>
</feature>
<dbReference type="EMBL" id="LUCM01001145">
    <property type="protein sequence ID" value="KAA0199419.1"/>
    <property type="molecule type" value="Genomic_DNA"/>
</dbReference>
<feature type="compositionally biased region" description="Polar residues" evidence="1">
    <location>
        <begin position="621"/>
        <end position="634"/>
    </location>
</feature>
<feature type="compositionally biased region" description="Polar residues" evidence="1">
    <location>
        <begin position="998"/>
        <end position="1017"/>
    </location>
</feature>
<dbReference type="OrthoDB" id="2161974at2759"/>
<feature type="compositionally biased region" description="Polar residues" evidence="1">
    <location>
        <begin position="54"/>
        <end position="66"/>
    </location>
</feature>
<feature type="compositionally biased region" description="Low complexity" evidence="1">
    <location>
        <begin position="870"/>
        <end position="880"/>
    </location>
</feature>
<feature type="region of interest" description="Disordered" evidence="1">
    <location>
        <begin position="1226"/>
        <end position="1297"/>
    </location>
</feature>
<dbReference type="Proteomes" id="UP000728185">
    <property type="component" value="Unassembled WGS sequence"/>
</dbReference>
<organism evidence="2 3">
    <name type="scientific">Fasciolopsis buskii</name>
    <dbReference type="NCBI Taxonomy" id="27845"/>
    <lineage>
        <taxon>Eukaryota</taxon>
        <taxon>Metazoa</taxon>
        <taxon>Spiralia</taxon>
        <taxon>Lophotrochozoa</taxon>
        <taxon>Platyhelminthes</taxon>
        <taxon>Trematoda</taxon>
        <taxon>Digenea</taxon>
        <taxon>Plagiorchiida</taxon>
        <taxon>Echinostomata</taxon>
        <taxon>Echinostomatoidea</taxon>
        <taxon>Fasciolidae</taxon>
        <taxon>Fasciolopsis</taxon>
    </lineage>
</organism>
<feature type="compositionally biased region" description="Low complexity" evidence="1">
    <location>
        <begin position="106"/>
        <end position="117"/>
    </location>
</feature>
<keyword evidence="3" id="KW-1185">Reference proteome</keyword>
<feature type="region of interest" description="Disordered" evidence="1">
    <location>
        <begin position="614"/>
        <end position="637"/>
    </location>
</feature>
<reference evidence="2" key="1">
    <citation type="submission" date="2019-05" db="EMBL/GenBank/DDBJ databases">
        <title>Annotation for the trematode Fasciolopsis buski.</title>
        <authorList>
            <person name="Choi Y.-J."/>
        </authorList>
    </citation>
    <scope>NUCLEOTIDE SEQUENCE</scope>
    <source>
        <strain evidence="2">HT</strain>
        <tissue evidence="2">Whole worm</tissue>
    </source>
</reference>
<accession>A0A8E0S541</accession>
<evidence type="ECO:0000313" key="3">
    <source>
        <dbReference type="Proteomes" id="UP000728185"/>
    </source>
</evidence>
<feature type="region of interest" description="Disordered" evidence="1">
    <location>
        <begin position="685"/>
        <end position="718"/>
    </location>
</feature>
<feature type="compositionally biased region" description="Polar residues" evidence="1">
    <location>
        <begin position="158"/>
        <end position="172"/>
    </location>
</feature>
<feature type="region of interest" description="Disordered" evidence="1">
    <location>
        <begin position="502"/>
        <end position="523"/>
    </location>
</feature>
<evidence type="ECO:0000256" key="1">
    <source>
        <dbReference type="SAM" id="MobiDB-lite"/>
    </source>
</evidence>
<protein>
    <submittedName>
        <fullName evidence="2">Uncharacterized protein</fullName>
    </submittedName>
</protein>
<feature type="compositionally biased region" description="Low complexity" evidence="1">
    <location>
        <begin position="1265"/>
        <end position="1279"/>
    </location>
</feature>
<evidence type="ECO:0000313" key="2">
    <source>
        <dbReference type="EMBL" id="KAA0199419.1"/>
    </source>
</evidence>
<feature type="region of interest" description="Disordered" evidence="1">
    <location>
        <begin position="855"/>
        <end position="880"/>
    </location>
</feature>
<feature type="compositionally biased region" description="Polar residues" evidence="1">
    <location>
        <begin position="124"/>
        <end position="134"/>
    </location>
</feature>
<feature type="compositionally biased region" description="Low complexity" evidence="1">
    <location>
        <begin position="513"/>
        <end position="523"/>
    </location>
</feature>
<gene>
    <name evidence="2" type="ORF">FBUS_06073</name>
</gene>
<feature type="compositionally biased region" description="Polar residues" evidence="1">
    <location>
        <begin position="1228"/>
        <end position="1249"/>
    </location>
</feature>
<feature type="compositionally biased region" description="Low complexity" evidence="1">
    <location>
        <begin position="350"/>
        <end position="361"/>
    </location>
</feature>
<feature type="compositionally biased region" description="Polar residues" evidence="1">
    <location>
        <begin position="706"/>
        <end position="716"/>
    </location>
</feature>
<feature type="compositionally biased region" description="Polar residues" evidence="1">
    <location>
        <begin position="410"/>
        <end position="419"/>
    </location>
</feature>
<feature type="compositionally biased region" description="Low complexity" evidence="1">
    <location>
        <begin position="450"/>
        <end position="467"/>
    </location>
</feature>
<name>A0A8E0S541_9TREM</name>